<sequence>MSARKTMMKSARRWLLVPASVAFVLWTSMAESSAASDKAYRWIGDPRLSTDISAARRVQQRRVHAAVRVTVPSVAPPVRPMDSYASAPTSYGYGIGDNSRNQTW</sequence>
<keyword evidence="2" id="KW-0732">Signal</keyword>
<dbReference type="RefSeq" id="WP_068737730.1">
    <property type="nucleotide sequence ID" value="NZ_LVYV01000054.1"/>
</dbReference>
<dbReference type="OrthoDB" id="8265533at2"/>
<organism evidence="3 4">
    <name type="scientific">Tardiphaga robiniae</name>
    <dbReference type="NCBI Taxonomy" id="943830"/>
    <lineage>
        <taxon>Bacteria</taxon>
        <taxon>Pseudomonadati</taxon>
        <taxon>Pseudomonadota</taxon>
        <taxon>Alphaproteobacteria</taxon>
        <taxon>Hyphomicrobiales</taxon>
        <taxon>Nitrobacteraceae</taxon>
        <taxon>Tardiphaga</taxon>
    </lineage>
</organism>
<proteinExistence type="predicted"/>
<evidence type="ECO:0000313" key="3">
    <source>
        <dbReference type="EMBL" id="KZD20889.1"/>
    </source>
</evidence>
<feature type="chain" id="PRO_5007847518" evidence="2">
    <location>
        <begin position="31"/>
        <end position="104"/>
    </location>
</feature>
<dbReference type="Proteomes" id="UP000076574">
    <property type="component" value="Unassembled WGS sequence"/>
</dbReference>
<dbReference type="STRING" id="943830.A4A58_16765"/>
<protein>
    <submittedName>
        <fullName evidence="3">Uncharacterized protein</fullName>
    </submittedName>
</protein>
<feature type="signal peptide" evidence="2">
    <location>
        <begin position="1"/>
        <end position="30"/>
    </location>
</feature>
<accession>A0A163XGR2</accession>
<dbReference type="EMBL" id="LVYV01000054">
    <property type="protein sequence ID" value="KZD20889.1"/>
    <property type="molecule type" value="Genomic_DNA"/>
</dbReference>
<evidence type="ECO:0000313" key="4">
    <source>
        <dbReference type="Proteomes" id="UP000076574"/>
    </source>
</evidence>
<comment type="caution">
    <text evidence="3">The sequence shown here is derived from an EMBL/GenBank/DDBJ whole genome shotgun (WGS) entry which is preliminary data.</text>
</comment>
<dbReference type="AlphaFoldDB" id="A0A163XGR2"/>
<keyword evidence="4" id="KW-1185">Reference proteome</keyword>
<evidence type="ECO:0000256" key="2">
    <source>
        <dbReference type="SAM" id="SignalP"/>
    </source>
</evidence>
<feature type="region of interest" description="Disordered" evidence="1">
    <location>
        <begin position="79"/>
        <end position="104"/>
    </location>
</feature>
<evidence type="ECO:0000256" key="1">
    <source>
        <dbReference type="SAM" id="MobiDB-lite"/>
    </source>
</evidence>
<reference evidence="3 4" key="1">
    <citation type="submission" date="2016-03" db="EMBL/GenBank/DDBJ databases">
        <title>Microsymbionts genomes from the relict species Vavilovia formosa (Stev.) Fed.</title>
        <authorList>
            <person name="Kopat V."/>
            <person name="Chirak E."/>
            <person name="Kimeklis A."/>
            <person name="Andronov E."/>
        </authorList>
    </citation>
    <scope>NUCLEOTIDE SEQUENCE [LARGE SCALE GENOMIC DNA]</scope>
    <source>
        <strain evidence="3 4">Vaf07</strain>
    </source>
</reference>
<name>A0A163XGR2_9BRAD</name>
<gene>
    <name evidence="3" type="ORF">A4A58_16765</name>
</gene>